<sequence length="471" mass="51950" precursor="true">MIRAASLLVFLLTTAAAPAAGRPNFLFIIADDCTFRDLGPYGGQAHTPRLDRLAEQGMRFTRCFQAAPMCSPTRHNIYTGLYPVKSGAYPNHTFAKPGTKSVVHYLQPLGYRVALSGKTHIAPKQVFPFEFSGKANPDMAAVDKLMSECAATGEPFCLFACSNEPHTPWDKGDPSRYDAPSLKLPPAFVDTHETREAMTRYLAEVTYFDSQVGQLLDTLEAHGLAENTLVMVVSEQGSSLPFGKWTCYDTGLQSACIVRWPGVVPPGAVSDAMVEYVDVLPTFVEAAGGDPAPVLDGRSFLPVLRGERERHKEFVYGLMTTRGIQNGSDHYGIRSVRSDRYKYIRNLSPGETFQNACVTSPEFRSWVRAAEDGNADAADKVRRYQHRPAEELYDIVADPYEWTNLADHPHLAATKAELSRQLDAWMDAQGDRGVETELEAREHLARNIKGPGTAAAPKKPRRNAPQKGADR</sequence>
<keyword evidence="4" id="KW-0378">Hydrolase</keyword>
<dbReference type="CDD" id="cd16027">
    <property type="entry name" value="SGSH"/>
    <property type="match status" value="1"/>
</dbReference>
<dbReference type="EMBL" id="CP036291">
    <property type="protein sequence ID" value="QDU91187.1"/>
    <property type="molecule type" value="Genomic_DNA"/>
</dbReference>
<dbReference type="AlphaFoldDB" id="A0A518DI76"/>
<accession>A0A518DI76</accession>
<dbReference type="EC" id="3.1.6.6" evidence="4"/>
<dbReference type="PANTHER" id="PTHR43751:SF1">
    <property type="entry name" value="SULFATASE ATSG-RELATED"/>
    <property type="match status" value="1"/>
</dbReference>
<dbReference type="Proteomes" id="UP000317429">
    <property type="component" value="Chromosome"/>
</dbReference>
<dbReference type="SUPFAM" id="SSF53649">
    <property type="entry name" value="Alkaline phosphatase-like"/>
    <property type="match status" value="1"/>
</dbReference>
<dbReference type="RefSeq" id="WP_145291068.1">
    <property type="nucleotide sequence ID" value="NZ_CP036291.1"/>
</dbReference>
<organism evidence="4 5">
    <name type="scientific">Pirellulimonas nuda</name>
    <dbReference type="NCBI Taxonomy" id="2528009"/>
    <lineage>
        <taxon>Bacteria</taxon>
        <taxon>Pseudomonadati</taxon>
        <taxon>Planctomycetota</taxon>
        <taxon>Planctomycetia</taxon>
        <taxon>Pirellulales</taxon>
        <taxon>Lacipirellulaceae</taxon>
        <taxon>Pirellulimonas</taxon>
    </lineage>
</organism>
<dbReference type="Gene3D" id="3.40.720.10">
    <property type="entry name" value="Alkaline Phosphatase, subunit A"/>
    <property type="match status" value="1"/>
</dbReference>
<feature type="domain" description="Sulfatase N-terminal" evidence="3">
    <location>
        <begin position="23"/>
        <end position="123"/>
    </location>
</feature>
<feature type="signal peptide" evidence="2">
    <location>
        <begin position="1"/>
        <end position="19"/>
    </location>
</feature>
<keyword evidence="2" id="KW-0732">Signal</keyword>
<feature type="domain" description="Sulfatase N-terminal" evidence="3">
    <location>
        <begin position="137"/>
        <end position="288"/>
    </location>
</feature>
<evidence type="ECO:0000313" key="4">
    <source>
        <dbReference type="EMBL" id="QDU91187.1"/>
    </source>
</evidence>
<proteinExistence type="predicted"/>
<name>A0A518DI76_9BACT</name>
<reference evidence="4 5" key="1">
    <citation type="submission" date="2019-02" db="EMBL/GenBank/DDBJ databases">
        <title>Deep-cultivation of Planctomycetes and their phenomic and genomic characterization uncovers novel biology.</title>
        <authorList>
            <person name="Wiegand S."/>
            <person name="Jogler M."/>
            <person name="Boedeker C."/>
            <person name="Pinto D."/>
            <person name="Vollmers J."/>
            <person name="Rivas-Marin E."/>
            <person name="Kohn T."/>
            <person name="Peeters S.H."/>
            <person name="Heuer A."/>
            <person name="Rast P."/>
            <person name="Oberbeckmann S."/>
            <person name="Bunk B."/>
            <person name="Jeske O."/>
            <person name="Meyerdierks A."/>
            <person name="Storesund J.E."/>
            <person name="Kallscheuer N."/>
            <person name="Luecker S."/>
            <person name="Lage O.M."/>
            <person name="Pohl T."/>
            <person name="Merkel B.J."/>
            <person name="Hornburger P."/>
            <person name="Mueller R.-W."/>
            <person name="Bruemmer F."/>
            <person name="Labrenz M."/>
            <person name="Spormann A.M."/>
            <person name="Op den Camp H."/>
            <person name="Overmann J."/>
            <person name="Amann R."/>
            <person name="Jetten M.S.M."/>
            <person name="Mascher T."/>
            <person name="Medema M.H."/>
            <person name="Devos D.P."/>
            <person name="Kaster A.-K."/>
            <person name="Ovreas L."/>
            <person name="Rohde M."/>
            <person name="Galperin M.Y."/>
            <person name="Jogler C."/>
        </authorList>
    </citation>
    <scope>NUCLEOTIDE SEQUENCE [LARGE SCALE GENOMIC DNA]</scope>
    <source>
        <strain evidence="4 5">Pla175</strain>
    </source>
</reference>
<feature type="chain" id="PRO_5021697721" evidence="2">
    <location>
        <begin position="20"/>
        <end position="471"/>
    </location>
</feature>
<dbReference type="KEGG" id="pnd:Pla175_46070"/>
<dbReference type="InterPro" id="IPR052701">
    <property type="entry name" value="GAG_Ulvan_Degrading_Sulfatases"/>
</dbReference>
<protein>
    <submittedName>
        <fullName evidence="4">Choline-sulfatase</fullName>
        <ecNumber evidence="4">3.1.6.6</ecNumber>
    </submittedName>
</protein>
<dbReference type="GO" id="GO:0047753">
    <property type="term" value="F:choline-sulfatase activity"/>
    <property type="evidence" value="ECO:0007669"/>
    <property type="project" value="UniProtKB-EC"/>
</dbReference>
<evidence type="ECO:0000259" key="3">
    <source>
        <dbReference type="Pfam" id="PF00884"/>
    </source>
</evidence>
<gene>
    <name evidence="4" type="primary">betC_23</name>
    <name evidence="4" type="ORF">Pla175_46070</name>
</gene>
<evidence type="ECO:0000256" key="1">
    <source>
        <dbReference type="SAM" id="MobiDB-lite"/>
    </source>
</evidence>
<keyword evidence="5" id="KW-1185">Reference proteome</keyword>
<dbReference type="InterPro" id="IPR017850">
    <property type="entry name" value="Alkaline_phosphatase_core_sf"/>
</dbReference>
<dbReference type="Pfam" id="PF00884">
    <property type="entry name" value="Sulfatase"/>
    <property type="match status" value="2"/>
</dbReference>
<feature type="region of interest" description="Disordered" evidence="1">
    <location>
        <begin position="446"/>
        <end position="471"/>
    </location>
</feature>
<evidence type="ECO:0000313" key="5">
    <source>
        <dbReference type="Proteomes" id="UP000317429"/>
    </source>
</evidence>
<dbReference type="PANTHER" id="PTHR43751">
    <property type="entry name" value="SULFATASE"/>
    <property type="match status" value="1"/>
</dbReference>
<evidence type="ECO:0000256" key="2">
    <source>
        <dbReference type="SAM" id="SignalP"/>
    </source>
</evidence>
<dbReference type="InterPro" id="IPR000917">
    <property type="entry name" value="Sulfatase_N"/>
</dbReference>
<dbReference type="OrthoDB" id="9803751at2"/>